<dbReference type="PROSITE" id="PS00630">
    <property type="entry name" value="IMP_2"/>
    <property type="match status" value="1"/>
</dbReference>
<evidence type="ECO:0000256" key="4">
    <source>
        <dbReference type="ARBA" id="ARBA00009759"/>
    </source>
</evidence>
<dbReference type="InterPro" id="IPR020552">
    <property type="entry name" value="Inositol_monoPase_Li-sen"/>
</dbReference>
<accession>A0A5N5T5T5</accession>
<dbReference type="EC" id="3.1.3.25" evidence="9"/>
<dbReference type="UniPathway" id="UPA00823">
    <property type="reaction ID" value="UER00788"/>
</dbReference>
<evidence type="ECO:0000256" key="8">
    <source>
        <dbReference type="PIRSR" id="PIRSR600760-2"/>
    </source>
</evidence>
<dbReference type="PANTHER" id="PTHR20854:SF4">
    <property type="entry name" value="INOSITOL-1-MONOPHOSPHATASE-RELATED"/>
    <property type="match status" value="1"/>
</dbReference>
<proteinExistence type="inferred from homology"/>
<protein>
    <recommendedName>
        <fullName evidence="9">Inositol-1-monophosphatase</fullName>
        <ecNumber evidence="9">3.1.3.25</ecNumber>
    </recommendedName>
</protein>
<dbReference type="PRINTS" id="PR00378">
    <property type="entry name" value="LIIMPHPHTASE"/>
</dbReference>
<keyword evidence="11" id="KW-1185">Reference proteome</keyword>
<keyword evidence="6 9" id="KW-0378">Hydrolase</keyword>
<dbReference type="InterPro" id="IPR020583">
    <property type="entry name" value="Inositol_monoP_metal-BS"/>
</dbReference>
<comment type="catalytic activity">
    <reaction evidence="1 9">
        <text>a myo-inositol phosphate + H2O = myo-inositol + phosphate</text>
        <dbReference type="Rhea" id="RHEA:24056"/>
        <dbReference type="ChEBI" id="CHEBI:15377"/>
        <dbReference type="ChEBI" id="CHEBI:17268"/>
        <dbReference type="ChEBI" id="CHEBI:43474"/>
        <dbReference type="ChEBI" id="CHEBI:84139"/>
        <dbReference type="EC" id="3.1.3.25"/>
    </reaction>
</comment>
<evidence type="ECO:0000256" key="7">
    <source>
        <dbReference type="ARBA" id="ARBA00022842"/>
    </source>
</evidence>
<comment type="caution">
    <text evidence="10">The sequence shown here is derived from an EMBL/GenBank/DDBJ whole genome shotgun (WGS) entry which is preliminary data.</text>
</comment>
<name>A0A5N5T5T5_9CRUS</name>
<dbReference type="Pfam" id="PF00459">
    <property type="entry name" value="Inositol_P"/>
    <property type="match status" value="2"/>
</dbReference>
<dbReference type="PANTHER" id="PTHR20854">
    <property type="entry name" value="INOSITOL MONOPHOSPHATASE"/>
    <property type="match status" value="1"/>
</dbReference>
<sequence length="283" mass="31007">MKSFALKFPDHKFIGEESVSAGVKCQLTDDPTWIIDPVDGTMNFVHTFPYFCVSIALWVNKTPEIGIIYNPLLDQMYTAQRGKGAFLNNKRIHVSGQKDLSQALIFTELGSSRNEEKMKVVLNNLTKIMDLAHGVKVQGTAALDMCAVGVGYCDAYYQMGLHCWDMAAGCVIVREAGGVVVDMSACCNSLTKMNYFCRNRSMGSAALNMCLVALGGADAYYEMGIHAWDMAAGVLIATEAGGYICDLNGEPFDVLSRRVICASSKEVADQLVSILEIFEEERD</sequence>
<evidence type="ECO:0000256" key="2">
    <source>
        <dbReference type="ARBA" id="ARBA00001946"/>
    </source>
</evidence>
<dbReference type="InterPro" id="IPR033942">
    <property type="entry name" value="IMPase"/>
</dbReference>
<dbReference type="InterPro" id="IPR020550">
    <property type="entry name" value="Inositol_monophosphatase_CS"/>
</dbReference>
<organism evidence="10 11">
    <name type="scientific">Armadillidium nasatum</name>
    <dbReference type="NCBI Taxonomy" id="96803"/>
    <lineage>
        <taxon>Eukaryota</taxon>
        <taxon>Metazoa</taxon>
        <taxon>Ecdysozoa</taxon>
        <taxon>Arthropoda</taxon>
        <taxon>Crustacea</taxon>
        <taxon>Multicrustacea</taxon>
        <taxon>Malacostraca</taxon>
        <taxon>Eumalacostraca</taxon>
        <taxon>Peracarida</taxon>
        <taxon>Isopoda</taxon>
        <taxon>Oniscidea</taxon>
        <taxon>Crinocheta</taxon>
        <taxon>Armadillidiidae</taxon>
        <taxon>Armadillidium</taxon>
    </lineage>
</organism>
<feature type="binding site" evidence="8">
    <location>
        <position position="16"/>
    </location>
    <ligand>
        <name>Mg(2+)</name>
        <dbReference type="ChEBI" id="CHEBI:18420"/>
        <label>1</label>
        <note>catalytic</note>
    </ligand>
</feature>
<dbReference type="GO" id="GO:0006021">
    <property type="term" value="P:inositol biosynthetic process"/>
    <property type="evidence" value="ECO:0007669"/>
    <property type="project" value="UniProtKB-UniPathway"/>
</dbReference>
<evidence type="ECO:0000256" key="3">
    <source>
        <dbReference type="ARBA" id="ARBA00005152"/>
    </source>
</evidence>
<dbReference type="SUPFAM" id="SSF56655">
    <property type="entry name" value="Carbohydrate phosphatase"/>
    <property type="match status" value="2"/>
</dbReference>
<feature type="binding site" evidence="8">
    <location>
        <position position="165"/>
    </location>
    <ligand>
        <name>Mg(2+)</name>
        <dbReference type="ChEBI" id="CHEBI:18420"/>
        <label>1</label>
        <note>catalytic</note>
    </ligand>
</feature>
<evidence type="ECO:0000256" key="5">
    <source>
        <dbReference type="ARBA" id="ARBA00022723"/>
    </source>
</evidence>
<evidence type="ECO:0000256" key="1">
    <source>
        <dbReference type="ARBA" id="ARBA00001033"/>
    </source>
</evidence>
<reference evidence="10 11" key="1">
    <citation type="journal article" date="2019" name="PLoS Biol.">
        <title>Sex chromosomes control vertical transmission of feminizing Wolbachia symbionts in an isopod.</title>
        <authorList>
            <person name="Becking T."/>
            <person name="Chebbi M.A."/>
            <person name="Giraud I."/>
            <person name="Moumen B."/>
            <person name="Laverre T."/>
            <person name="Caubet Y."/>
            <person name="Peccoud J."/>
            <person name="Gilbert C."/>
            <person name="Cordaux R."/>
        </authorList>
    </citation>
    <scope>NUCLEOTIDE SEQUENCE [LARGE SCALE GENOMIC DNA]</scope>
    <source>
        <strain evidence="10">ANa2</strain>
        <tissue evidence="10">Whole body excluding digestive tract and cuticle</tissue>
    </source>
</reference>
<evidence type="ECO:0000256" key="9">
    <source>
        <dbReference type="RuleBase" id="RU364068"/>
    </source>
</evidence>
<gene>
    <name evidence="10" type="primary">IMPA1</name>
    <name evidence="10" type="ORF">Anas_10276</name>
</gene>
<dbReference type="CDD" id="cd01639">
    <property type="entry name" value="IMPase"/>
    <property type="match status" value="1"/>
</dbReference>
<dbReference type="Proteomes" id="UP000326759">
    <property type="component" value="Unassembled WGS sequence"/>
</dbReference>
<dbReference type="GO" id="GO:0046854">
    <property type="term" value="P:phosphatidylinositol phosphate biosynthetic process"/>
    <property type="evidence" value="ECO:0007669"/>
    <property type="project" value="InterPro"/>
</dbReference>
<keyword evidence="5 8" id="KW-0479">Metal-binding</keyword>
<evidence type="ECO:0000256" key="6">
    <source>
        <dbReference type="ARBA" id="ARBA00022801"/>
    </source>
</evidence>
<dbReference type="FunFam" id="3.40.190.80:FF:000002">
    <property type="entry name" value="Inositol-1-monophosphatase"/>
    <property type="match status" value="1"/>
</dbReference>
<keyword evidence="7 8" id="KW-0460">Magnesium</keyword>
<dbReference type="PRINTS" id="PR00377">
    <property type="entry name" value="IMPHPHTASES"/>
</dbReference>
<dbReference type="OrthoDB" id="10254945at2759"/>
<dbReference type="FunFam" id="3.30.540.10:FF:000004">
    <property type="entry name" value="Inositol-1-monophosphatase"/>
    <property type="match status" value="1"/>
</dbReference>
<dbReference type="GO" id="GO:0008934">
    <property type="term" value="F:inositol monophosphate 1-phosphatase activity"/>
    <property type="evidence" value="ECO:0007669"/>
    <property type="project" value="InterPro"/>
</dbReference>
<feature type="binding site" evidence="8">
    <location>
        <position position="39"/>
    </location>
    <ligand>
        <name>Mg(2+)</name>
        <dbReference type="ChEBI" id="CHEBI:18420"/>
        <label>1</label>
        <note>catalytic</note>
    </ligand>
</feature>
<feature type="binding site" evidence="8">
    <location>
        <position position="36"/>
    </location>
    <ligand>
        <name>Mg(2+)</name>
        <dbReference type="ChEBI" id="CHEBI:18420"/>
        <label>1</label>
        <note>catalytic</note>
    </ligand>
</feature>
<dbReference type="GO" id="GO:0046872">
    <property type="term" value="F:metal ion binding"/>
    <property type="evidence" value="ECO:0007669"/>
    <property type="project" value="UniProtKB-KW"/>
</dbReference>
<comment type="pathway">
    <text evidence="3 9">Polyol metabolism; myo-inositol biosynthesis; myo-inositol from D-glucose 6-phosphate: step 2/2.</text>
</comment>
<comment type="cofactor">
    <cofactor evidence="2 8 9">
        <name>Mg(2+)</name>
        <dbReference type="ChEBI" id="CHEBI:18420"/>
    </cofactor>
</comment>
<dbReference type="InterPro" id="IPR000760">
    <property type="entry name" value="Inositol_monophosphatase-like"/>
</dbReference>
<dbReference type="AlphaFoldDB" id="A0A5N5T5T5"/>
<dbReference type="GO" id="GO:0007165">
    <property type="term" value="P:signal transduction"/>
    <property type="evidence" value="ECO:0007669"/>
    <property type="project" value="TreeGrafter"/>
</dbReference>
<evidence type="ECO:0000313" key="11">
    <source>
        <dbReference type="Proteomes" id="UP000326759"/>
    </source>
</evidence>
<dbReference type="Gene3D" id="3.30.540.10">
    <property type="entry name" value="Fructose-1,6-Bisphosphatase, subunit A, domain 1"/>
    <property type="match status" value="1"/>
</dbReference>
<comment type="similarity">
    <text evidence="4 9">Belongs to the inositol monophosphatase superfamily.</text>
</comment>
<dbReference type="PROSITE" id="PS00629">
    <property type="entry name" value="IMP_1"/>
    <property type="match status" value="1"/>
</dbReference>
<dbReference type="Gene3D" id="3.40.190.80">
    <property type="match status" value="2"/>
</dbReference>
<dbReference type="EMBL" id="SEYY01008982">
    <property type="protein sequence ID" value="KAB7501951.1"/>
    <property type="molecule type" value="Genomic_DNA"/>
</dbReference>
<evidence type="ECO:0000313" key="10">
    <source>
        <dbReference type="EMBL" id="KAB7501951.1"/>
    </source>
</evidence>